<comment type="caution">
    <text evidence="2">The sequence shown here is derived from an EMBL/GenBank/DDBJ whole genome shotgun (WGS) entry which is preliminary data.</text>
</comment>
<proteinExistence type="predicted"/>
<name>A0AAP0RUL0_LIQFO</name>
<evidence type="ECO:0000313" key="3">
    <source>
        <dbReference type="Proteomes" id="UP001415857"/>
    </source>
</evidence>
<gene>
    <name evidence="2" type="ORF">L1049_005159</name>
</gene>
<reference evidence="2 3" key="1">
    <citation type="journal article" date="2024" name="Plant J.">
        <title>Genome sequences and population genomics reveal climatic adaptation and genomic divergence between two closely related sweetgum species.</title>
        <authorList>
            <person name="Xu W.Q."/>
            <person name="Ren C.Q."/>
            <person name="Zhang X.Y."/>
            <person name="Comes H.P."/>
            <person name="Liu X.H."/>
            <person name="Li Y.G."/>
            <person name="Kettle C.J."/>
            <person name="Jalonen R."/>
            <person name="Gaisberger H."/>
            <person name="Ma Y.Z."/>
            <person name="Qiu Y.X."/>
        </authorList>
    </citation>
    <scope>NUCLEOTIDE SEQUENCE [LARGE SCALE GENOMIC DNA]</scope>
    <source>
        <strain evidence="2">Hangzhou</strain>
    </source>
</reference>
<dbReference type="AlphaFoldDB" id="A0AAP0RUL0"/>
<dbReference type="EMBL" id="JBBPBK010000007">
    <property type="protein sequence ID" value="KAK9282245.1"/>
    <property type="molecule type" value="Genomic_DNA"/>
</dbReference>
<feature type="region of interest" description="Disordered" evidence="1">
    <location>
        <begin position="85"/>
        <end position="126"/>
    </location>
</feature>
<feature type="region of interest" description="Disordered" evidence="1">
    <location>
        <begin position="46"/>
        <end position="73"/>
    </location>
</feature>
<dbReference type="Proteomes" id="UP001415857">
    <property type="component" value="Unassembled WGS sequence"/>
</dbReference>
<organism evidence="2 3">
    <name type="scientific">Liquidambar formosana</name>
    <name type="common">Formosan gum</name>
    <dbReference type="NCBI Taxonomy" id="63359"/>
    <lineage>
        <taxon>Eukaryota</taxon>
        <taxon>Viridiplantae</taxon>
        <taxon>Streptophyta</taxon>
        <taxon>Embryophyta</taxon>
        <taxon>Tracheophyta</taxon>
        <taxon>Spermatophyta</taxon>
        <taxon>Magnoliopsida</taxon>
        <taxon>eudicotyledons</taxon>
        <taxon>Gunneridae</taxon>
        <taxon>Pentapetalae</taxon>
        <taxon>Saxifragales</taxon>
        <taxon>Altingiaceae</taxon>
        <taxon>Liquidambar</taxon>
    </lineage>
</organism>
<keyword evidence="3" id="KW-1185">Reference proteome</keyword>
<evidence type="ECO:0000256" key="1">
    <source>
        <dbReference type="SAM" id="MobiDB-lite"/>
    </source>
</evidence>
<feature type="compositionally biased region" description="Polar residues" evidence="1">
    <location>
        <begin position="50"/>
        <end position="62"/>
    </location>
</feature>
<accession>A0AAP0RUL0</accession>
<protein>
    <submittedName>
        <fullName evidence="2">Uncharacterized protein</fullName>
    </submittedName>
</protein>
<evidence type="ECO:0000313" key="2">
    <source>
        <dbReference type="EMBL" id="KAK9282245.1"/>
    </source>
</evidence>
<sequence length="126" mass="13863">MLIKSSPKQYKSSYMPCLSHTSCIAFSVSAHNCFLPSRKDKMATEKANAEVSNTYSGSSQDISVERSPGNKESAYHHLGKALAHRALHGSSSRHTGSRKVRTNDVRMLPSRLSKVSLADESHKTEN</sequence>
<feature type="compositionally biased region" description="Basic and acidic residues" evidence="1">
    <location>
        <begin position="117"/>
        <end position="126"/>
    </location>
</feature>